<evidence type="ECO:0000256" key="7">
    <source>
        <dbReference type="ARBA" id="ARBA00022989"/>
    </source>
</evidence>
<evidence type="ECO:0000256" key="5">
    <source>
        <dbReference type="ARBA" id="ARBA00022692"/>
    </source>
</evidence>
<gene>
    <name evidence="15" type="ORF">E0L93_10200</name>
</gene>
<keyword evidence="11" id="KW-0739">Sodium transport</keyword>
<feature type="transmembrane region" description="Helical" evidence="14">
    <location>
        <begin position="410"/>
        <end position="427"/>
    </location>
</feature>
<dbReference type="PROSITE" id="PS50283">
    <property type="entry name" value="NA_SOLUT_SYMP_3"/>
    <property type="match status" value="1"/>
</dbReference>
<dbReference type="GO" id="GO:0005886">
    <property type="term" value="C:plasma membrane"/>
    <property type="evidence" value="ECO:0007669"/>
    <property type="project" value="UniProtKB-SubCell"/>
</dbReference>
<keyword evidence="10 14" id="KW-0472">Membrane</keyword>
<dbReference type="GO" id="GO:0006814">
    <property type="term" value="P:sodium ion transport"/>
    <property type="evidence" value="ECO:0007669"/>
    <property type="project" value="UniProtKB-KW"/>
</dbReference>
<keyword evidence="6" id="KW-0769">Symport</keyword>
<keyword evidence="5 14" id="KW-0812">Transmembrane</keyword>
<accession>A0A4R1BH58</accession>
<keyword evidence="4" id="KW-1003">Cell membrane</keyword>
<dbReference type="Proteomes" id="UP000295244">
    <property type="component" value="Unassembled WGS sequence"/>
</dbReference>
<keyword evidence="3" id="KW-0813">Transport</keyword>
<feature type="transmembrane region" description="Helical" evidence="14">
    <location>
        <begin position="167"/>
        <end position="187"/>
    </location>
</feature>
<evidence type="ECO:0000256" key="9">
    <source>
        <dbReference type="ARBA" id="ARBA00023065"/>
    </source>
</evidence>
<keyword evidence="9" id="KW-0406">Ion transport</keyword>
<keyword evidence="8" id="KW-0915">Sodium</keyword>
<feature type="transmembrane region" description="Helical" evidence="14">
    <location>
        <begin position="21"/>
        <end position="44"/>
    </location>
</feature>
<evidence type="ECO:0000256" key="3">
    <source>
        <dbReference type="ARBA" id="ARBA00022448"/>
    </source>
</evidence>
<dbReference type="OrthoDB" id="9814523at2"/>
<feature type="transmembrane region" description="Helical" evidence="14">
    <location>
        <begin position="56"/>
        <end position="77"/>
    </location>
</feature>
<organism evidence="15 16">
    <name type="scientific">Rubrobacter taiwanensis</name>
    <dbReference type="NCBI Taxonomy" id="185139"/>
    <lineage>
        <taxon>Bacteria</taxon>
        <taxon>Bacillati</taxon>
        <taxon>Actinomycetota</taxon>
        <taxon>Rubrobacteria</taxon>
        <taxon>Rubrobacterales</taxon>
        <taxon>Rubrobacteraceae</taxon>
        <taxon>Rubrobacter</taxon>
    </lineage>
</organism>
<feature type="transmembrane region" description="Helical" evidence="14">
    <location>
        <begin position="352"/>
        <end position="372"/>
    </location>
</feature>
<evidence type="ECO:0000256" key="1">
    <source>
        <dbReference type="ARBA" id="ARBA00004651"/>
    </source>
</evidence>
<feature type="transmembrane region" description="Helical" evidence="14">
    <location>
        <begin position="106"/>
        <end position="130"/>
    </location>
</feature>
<name>A0A4R1BH58_9ACTN</name>
<sequence length="490" mass="52144">MGYMGMRRTKTADDFAVARSSYGPWVLGLAFVATVASGSTFLGMPGLAYDLGFPSLWYPILYPIGIYLGMLMSAKLIKTMGDRFGNRSIPEFVGARYDSDFLRLGMTLVSFLLLFYITAQLVAAATLFQVMMGMPYIPALFFTAGVLLVYIVMGGSHADILTDAVQGLLMLSIAVAIAVMFFTGFGVEGGPTTINQRVDEMTGAGWDTFFIPGHPTFGAAWLVILLLIAHLPFGILPHLGNKFMALSNARQMRQFAMFAIIAGGILPMMALGGFVGAAVIGPGLDRPDQVIPVLFTEVFPPIVAAFLAVAIISAVLSTSDGLVVSVSQLLANDLYRKQFARNQPEEVVDRRALLIGRIGVVLALVAGIALAWNPPEYLAVLLWVGVGGIVSGLAGPVLIGSLWRRATKTAAIISFVAGVAAYGFFYLPLIDPLGFAPGPEAGEGNPFAAGGMGVIVGSIVMLVATPLTRPMPEEFVDRVFGERRSPAREA</sequence>
<dbReference type="InterPro" id="IPR001734">
    <property type="entry name" value="Na/solute_symporter"/>
</dbReference>
<dbReference type="PANTHER" id="PTHR48086">
    <property type="entry name" value="SODIUM/PROLINE SYMPORTER-RELATED"/>
    <property type="match status" value="1"/>
</dbReference>
<comment type="similarity">
    <text evidence="2 13">Belongs to the sodium:solute symporter (SSF) (TC 2.A.21) family.</text>
</comment>
<evidence type="ECO:0000256" key="13">
    <source>
        <dbReference type="RuleBase" id="RU362091"/>
    </source>
</evidence>
<dbReference type="Pfam" id="PF00474">
    <property type="entry name" value="SSF"/>
    <property type="match status" value="1"/>
</dbReference>
<comment type="catalytic activity">
    <reaction evidence="12">
        <text>L-proline(in) + Na(+)(in) = L-proline(out) + Na(+)(out)</text>
        <dbReference type="Rhea" id="RHEA:28967"/>
        <dbReference type="ChEBI" id="CHEBI:29101"/>
        <dbReference type="ChEBI" id="CHEBI:60039"/>
    </reaction>
</comment>
<evidence type="ECO:0000256" key="11">
    <source>
        <dbReference type="ARBA" id="ARBA00023201"/>
    </source>
</evidence>
<feature type="transmembrane region" description="Helical" evidence="14">
    <location>
        <begin position="447"/>
        <end position="468"/>
    </location>
</feature>
<comment type="subcellular location">
    <subcellularLocation>
        <location evidence="1">Cell membrane</location>
        <topology evidence="1">Multi-pass membrane protein</topology>
    </subcellularLocation>
</comment>
<dbReference type="InterPro" id="IPR050277">
    <property type="entry name" value="Sodium:Solute_Symporter"/>
</dbReference>
<dbReference type="AlphaFoldDB" id="A0A4R1BH58"/>
<evidence type="ECO:0000256" key="14">
    <source>
        <dbReference type="SAM" id="Phobius"/>
    </source>
</evidence>
<dbReference type="Gene3D" id="1.20.1730.10">
    <property type="entry name" value="Sodium/glucose cotransporter"/>
    <property type="match status" value="1"/>
</dbReference>
<feature type="transmembrane region" description="Helical" evidence="14">
    <location>
        <begin position="216"/>
        <end position="236"/>
    </location>
</feature>
<evidence type="ECO:0000256" key="4">
    <source>
        <dbReference type="ARBA" id="ARBA00022475"/>
    </source>
</evidence>
<feature type="transmembrane region" description="Helical" evidence="14">
    <location>
        <begin position="257"/>
        <end position="282"/>
    </location>
</feature>
<evidence type="ECO:0000256" key="10">
    <source>
        <dbReference type="ARBA" id="ARBA00023136"/>
    </source>
</evidence>
<evidence type="ECO:0000256" key="2">
    <source>
        <dbReference type="ARBA" id="ARBA00006434"/>
    </source>
</evidence>
<dbReference type="EMBL" id="SKBU01000016">
    <property type="protein sequence ID" value="TCJ16497.1"/>
    <property type="molecule type" value="Genomic_DNA"/>
</dbReference>
<evidence type="ECO:0008006" key="17">
    <source>
        <dbReference type="Google" id="ProtNLM"/>
    </source>
</evidence>
<evidence type="ECO:0000313" key="16">
    <source>
        <dbReference type="Proteomes" id="UP000295244"/>
    </source>
</evidence>
<keyword evidence="7 14" id="KW-1133">Transmembrane helix</keyword>
<feature type="transmembrane region" description="Helical" evidence="14">
    <location>
        <begin position="378"/>
        <end position="403"/>
    </location>
</feature>
<evidence type="ECO:0000256" key="6">
    <source>
        <dbReference type="ARBA" id="ARBA00022847"/>
    </source>
</evidence>
<reference evidence="15 16" key="1">
    <citation type="submission" date="2019-03" db="EMBL/GenBank/DDBJ databases">
        <title>Whole genome sequence of a novel Rubrobacter taiwanensis strain, isolated from Yellowstone National Park.</title>
        <authorList>
            <person name="Freed S."/>
            <person name="Ramaley R.F."/>
            <person name="Kyndt J.A."/>
        </authorList>
    </citation>
    <scope>NUCLEOTIDE SEQUENCE [LARGE SCALE GENOMIC DNA]</scope>
    <source>
        <strain evidence="15 16">Yellowstone</strain>
    </source>
</reference>
<evidence type="ECO:0000313" key="15">
    <source>
        <dbReference type="EMBL" id="TCJ16497.1"/>
    </source>
</evidence>
<comment type="caution">
    <text evidence="15">The sequence shown here is derived from an EMBL/GenBank/DDBJ whole genome shotgun (WGS) entry which is preliminary data.</text>
</comment>
<feature type="transmembrane region" description="Helical" evidence="14">
    <location>
        <begin position="136"/>
        <end position="155"/>
    </location>
</feature>
<keyword evidence="16" id="KW-1185">Reference proteome</keyword>
<evidence type="ECO:0000256" key="12">
    <source>
        <dbReference type="ARBA" id="ARBA00033708"/>
    </source>
</evidence>
<proteinExistence type="inferred from homology"/>
<evidence type="ECO:0000256" key="8">
    <source>
        <dbReference type="ARBA" id="ARBA00023053"/>
    </source>
</evidence>
<dbReference type="GO" id="GO:0015293">
    <property type="term" value="F:symporter activity"/>
    <property type="evidence" value="ECO:0007669"/>
    <property type="project" value="UniProtKB-KW"/>
</dbReference>
<dbReference type="PANTHER" id="PTHR48086:SF3">
    <property type="entry name" value="SODIUM_PROLINE SYMPORTER"/>
    <property type="match status" value="1"/>
</dbReference>
<dbReference type="InterPro" id="IPR038377">
    <property type="entry name" value="Na/Glc_symporter_sf"/>
</dbReference>
<protein>
    <recommendedName>
        <fullName evidence="17">Sodium:solute symporter family protein</fullName>
    </recommendedName>
</protein>